<dbReference type="InterPro" id="IPR049556">
    <property type="entry name" value="PhiB"/>
</dbReference>
<accession>A0A9P4PE02</accession>
<gene>
    <name evidence="2" type="ORF">P171DRAFT_486048</name>
</gene>
<feature type="compositionally biased region" description="Polar residues" evidence="1">
    <location>
        <begin position="196"/>
        <end position="208"/>
    </location>
</feature>
<dbReference type="SUPFAM" id="SSF49777">
    <property type="entry name" value="PEBP-like"/>
    <property type="match status" value="1"/>
</dbReference>
<dbReference type="Proteomes" id="UP000799764">
    <property type="component" value="Unassembled WGS sequence"/>
</dbReference>
<dbReference type="Gene3D" id="3.90.280.10">
    <property type="entry name" value="PEBP-like"/>
    <property type="match status" value="1"/>
</dbReference>
<evidence type="ECO:0000256" key="1">
    <source>
        <dbReference type="SAM" id="MobiDB-lite"/>
    </source>
</evidence>
<dbReference type="CDD" id="cd00457">
    <property type="entry name" value="PEBP"/>
    <property type="match status" value="1"/>
</dbReference>
<organism evidence="2 3">
    <name type="scientific">Karstenula rhodostoma CBS 690.94</name>
    <dbReference type="NCBI Taxonomy" id="1392251"/>
    <lineage>
        <taxon>Eukaryota</taxon>
        <taxon>Fungi</taxon>
        <taxon>Dikarya</taxon>
        <taxon>Ascomycota</taxon>
        <taxon>Pezizomycotina</taxon>
        <taxon>Dothideomycetes</taxon>
        <taxon>Pleosporomycetidae</taxon>
        <taxon>Pleosporales</taxon>
        <taxon>Massarineae</taxon>
        <taxon>Didymosphaeriaceae</taxon>
        <taxon>Karstenula</taxon>
    </lineage>
</organism>
<name>A0A9P4PE02_9PLEO</name>
<evidence type="ECO:0000313" key="2">
    <source>
        <dbReference type="EMBL" id="KAF2443304.1"/>
    </source>
</evidence>
<evidence type="ECO:0000313" key="3">
    <source>
        <dbReference type="Proteomes" id="UP000799764"/>
    </source>
</evidence>
<dbReference type="InterPro" id="IPR036610">
    <property type="entry name" value="PEBP-like_sf"/>
</dbReference>
<dbReference type="AlphaFoldDB" id="A0A9P4PE02"/>
<feature type="region of interest" description="Disordered" evidence="1">
    <location>
        <begin position="169"/>
        <end position="209"/>
    </location>
</feature>
<dbReference type="EMBL" id="MU001502">
    <property type="protein sequence ID" value="KAF2443304.1"/>
    <property type="molecule type" value="Genomic_DNA"/>
</dbReference>
<dbReference type="OrthoDB" id="3791417at2759"/>
<feature type="compositionally biased region" description="Low complexity" evidence="1">
    <location>
        <begin position="96"/>
        <end position="106"/>
    </location>
</feature>
<comment type="caution">
    <text evidence="2">The sequence shown here is derived from an EMBL/GenBank/DDBJ whole genome shotgun (WGS) entry which is preliminary data.</text>
</comment>
<feature type="region of interest" description="Disordered" evidence="1">
    <location>
        <begin position="411"/>
        <end position="466"/>
    </location>
</feature>
<feature type="compositionally biased region" description="Pro residues" evidence="1">
    <location>
        <begin position="107"/>
        <end position="120"/>
    </location>
</feature>
<feature type="region of interest" description="Disordered" evidence="1">
    <location>
        <begin position="1"/>
        <end position="145"/>
    </location>
</feature>
<feature type="compositionally biased region" description="Polar residues" evidence="1">
    <location>
        <begin position="128"/>
        <end position="145"/>
    </location>
</feature>
<proteinExistence type="predicted"/>
<protein>
    <submittedName>
        <fullName evidence="2">Uncharacterized protein</fullName>
    </submittedName>
</protein>
<keyword evidence="3" id="KW-1185">Reference proteome</keyword>
<reference evidence="2" key="1">
    <citation type="journal article" date="2020" name="Stud. Mycol.">
        <title>101 Dothideomycetes genomes: a test case for predicting lifestyles and emergence of pathogens.</title>
        <authorList>
            <person name="Haridas S."/>
            <person name="Albert R."/>
            <person name="Binder M."/>
            <person name="Bloem J."/>
            <person name="Labutti K."/>
            <person name="Salamov A."/>
            <person name="Andreopoulos B."/>
            <person name="Baker S."/>
            <person name="Barry K."/>
            <person name="Bills G."/>
            <person name="Bluhm B."/>
            <person name="Cannon C."/>
            <person name="Castanera R."/>
            <person name="Culley D."/>
            <person name="Daum C."/>
            <person name="Ezra D."/>
            <person name="Gonzalez J."/>
            <person name="Henrissat B."/>
            <person name="Kuo A."/>
            <person name="Liang C."/>
            <person name="Lipzen A."/>
            <person name="Lutzoni F."/>
            <person name="Magnuson J."/>
            <person name="Mondo S."/>
            <person name="Nolan M."/>
            <person name="Ohm R."/>
            <person name="Pangilinan J."/>
            <person name="Park H.-J."/>
            <person name="Ramirez L."/>
            <person name="Alfaro M."/>
            <person name="Sun H."/>
            <person name="Tritt A."/>
            <person name="Yoshinaga Y."/>
            <person name="Zwiers L.-H."/>
            <person name="Turgeon B."/>
            <person name="Goodwin S."/>
            <person name="Spatafora J."/>
            <person name="Crous P."/>
            <person name="Grigoriev I."/>
        </authorList>
    </citation>
    <scope>NUCLEOTIDE SEQUENCE</scope>
    <source>
        <strain evidence="2">CBS 690.94</strain>
    </source>
</reference>
<feature type="compositionally biased region" description="Basic and acidic residues" evidence="1">
    <location>
        <begin position="427"/>
        <end position="449"/>
    </location>
</feature>
<sequence>MRSAKKRPKNGSSPLVIGSPQDFKKGTETADLLLGVGVPTPRGGFDTGSGKASRSESPDDDEASVLSLTAFAMEYRLPPRTSSMEPPPRAHQHTAPPKILLPNPLRLNPPEPVRSPPPPAVELEGSSPPISTTKIRSRGNNNNEALKSNHHSVIYGDFETGSPFFPIIEQGEDMPLPEPRSSDSSGQVTPIARPRGQNTPKAANQARSSRLPAIGPLPLEMREPLKIWQKYTRTGIIDVDICPEAIDGDGNYTWMHCWGLFNLYTFGASFMNDTEFADRVMDMLCGNLKPGKAADVDTICLLFSGENIASRLKQLVVDRCIDGELKNFSRSITKYLPHEFAAVALEAAMERLANSEWRQRLESPCRYHRHKRDEDCYLRKFANERDRRIIDNRKRRKSQASTQVCFELDTAEPKKSAVEGTNGNEPPVKDEAIPARSNEQKVVNDREDQSSTTSEPVSIASVQEADLETDESSVIAALGLEDPDVSTAKSCEIFKPAGTVFVVDVTNTPHPDTESLAHCSKSSQESRRGPPVLDTWLSLSQSNSSEELLLPGAYPKAFRDVAGYAARVLFILLDLSSLRTVREHHTFLKTPHKSLPRNVTAHYVTPTPPAPTVWLLRFLEFCLGRLLYRRRGYDADLVFNTAPFKLRPKPTLAIDSPDCGPPGARLRDEHSAFGAGRILRFTWPAAASNVKELHFLAEDPDAPLGHANVHGMYLGILPTTTSLAPEDLEVLGEENGMKVIKSGWRVGKNRREQVYIPARPPRDMGRIGISLCWWGWVRS</sequence>